<dbReference type="RefSeq" id="WP_107816492.1">
    <property type="nucleotide sequence ID" value="NZ_QAOH01000006.1"/>
</dbReference>
<dbReference type="SUPFAM" id="SSF140931">
    <property type="entry name" value="Fic-like"/>
    <property type="match status" value="1"/>
</dbReference>
<feature type="binding site" evidence="1">
    <location>
        <position position="63"/>
    </location>
    <ligand>
        <name>ATP</name>
        <dbReference type="ChEBI" id="CHEBI:30616"/>
    </ligand>
</feature>
<sequence>MTVLYHTNGFPPGELRWPELIPLIGPANAAVARYEGVLHGIPNPNVLLSPLTSQEAVLSSRIEGTQATLGEVLEYEAEGDQTDESTPQKADIREVLNYRAALNEALHLLDELPLSQRLVRQTHAVLMQGVRGRNKSPGEYRRVPNWIGAEGCTIEDARFVPCSADALPAAMQAWEAYIHADAPDLLVQLAILHAEFEAIHPFLDGNGRLGRLIIPLFLKFKGLLSSPNFYLSEFLERNRGEYYDRLLAVSRDGDWTGWCAFFLRAIIHQAEANETKAQAIHALYNARKDWMIEVTRSQYSGRALDWFFTRPIFAASDFVAHVDIPKPTANRILREVRDCENPLLTVLRPASGRRAAVLAFPELLNICEGRPAF</sequence>
<dbReference type="PANTHER" id="PTHR13504:SF38">
    <property type="entry name" value="FIDO DOMAIN-CONTAINING PROTEIN"/>
    <property type="match status" value="1"/>
</dbReference>
<gene>
    <name evidence="5" type="ORF">C8N42_106265</name>
</gene>
<dbReference type="OrthoDB" id="9813719at2"/>
<dbReference type="Proteomes" id="UP000244077">
    <property type="component" value="Unassembled WGS sequence"/>
</dbReference>
<keyword evidence="6" id="KW-1185">Reference proteome</keyword>
<evidence type="ECO:0000259" key="4">
    <source>
        <dbReference type="PROSITE" id="PS51459"/>
    </source>
</evidence>
<keyword evidence="1" id="KW-0547">Nucleotide-binding</keyword>
<dbReference type="Gene3D" id="1.10.3290.10">
    <property type="entry name" value="Fido-like domain"/>
    <property type="match status" value="1"/>
</dbReference>
<dbReference type="PIRSF" id="PIRSF038925">
    <property type="entry name" value="AMP-prot_trans"/>
    <property type="match status" value="1"/>
</dbReference>
<feature type="binding site" evidence="3">
    <location>
        <begin position="242"/>
        <end position="243"/>
    </location>
    <ligand>
        <name>ATP</name>
        <dbReference type="ChEBI" id="CHEBI:30616"/>
    </ligand>
</feature>
<evidence type="ECO:0000313" key="5">
    <source>
        <dbReference type="EMBL" id="PTQ72753.1"/>
    </source>
</evidence>
<accession>A0A2T5HMF3</accession>
<name>A0A2T5HMF3_9RHOB</name>
<dbReference type="PROSITE" id="PS51459">
    <property type="entry name" value="FIDO"/>
    <property type="match status" value="1"/>
</dbReference>
<evidence type="ECO:0000256" key="2">
    <source>
        <dbReference type="PIRSR" id="PIRSR640198-1"/>
    </source>
</evidence>
<feature type="binding site" evidence="1">
    <location>
        <begin position="205"/>
        <end position="211"/>
    </location>
    <ligand>
        <name>ATP</name>
        <dbReference type="ChEBI" id="CHEBI:30616"/>
    </ligand>
</feature>
<evidence type="ECO:0000256" key="3">
    <source>
        <dbReference type="PIRSR" id="PIRSR640198-2"/>
    </source>
</evidence>
<dbReference type="InterPro" id="IPR003812">
    <property type="entry name" value="Fido"/>
</dbReference>
<dbReference type="PANTHER" id="PTHR13504">
    <property type="entry name" value="FIDO DOMAIN-CONTAINING PROTEIN DDB_G0283145"/>
    <property type="match status" value="1"/>
</dbReference>
<feature type="binding site" evidence="3">
    <location>
        <begin position="204"/>
        <end position="211"/>
    </location>
    <ligand>
        <name>ATP</name>
        <dbReference type="ChEBI" id="CHEBI:30616"/>
    </ligand>
</feature>
<dbReference type="GO" id="GO:0005524">
    <property type="term" value="F:ATP binding"/>
    <property type="evidence" value="ECO:0007669"/>
    <property type="project" value="UniProtKB-KW"/>
</dbReference>
<dbReference type="InterPro" id="IPR040198">
    <property type="entry name" value="Fido_containing"/>
</dbReference>
<evidence type="ECO:0000256" key="1">
    <source>
        <dbReference type="PIRSR" id="PIRSR038925-1"/>
    </source>
</evidence>
<evidence type="ECO:0000313" key="6">
    <source>
        <dbReference type="Proteomes" id="UP000244077"/>
    </source>
</evidence>
<dbReference type="EMBL" id="QAOH01000006">
    <property type="protein sequence ID" value="PTQ72753.1"/>
    <property type="molecule type" value="Genomic_DNA"/>
</dbReference>
<dbReference type="InterPro" id="IPR026287">
    <property type="entry name" value="SoFic-like"/>
</dbReference>
<feature type="domain" description="Fido" evidence="4">
    <location>
        <begin position="114"/>
        <end position="264"/>
    </location>
</feature>
<proteinExistence type="predicted"/>
<reference evidence="5 6" key="1">
    <citation type="submission" date="2018-04" db="EMBL/GenBank/DDBJ databases">
        <title>Genomic Encyclopedia of Archaeal and Bacterial Type Strains, Phase II (KMG-II): from individual species to whole genera.</title>
        <authorList>
            <person name="Goeker M."/>
        </authorList>
    </citation>
    <scope>NUCLEOTIDE SEQUENCE [LARGE SCALE GENOMIC DNA]</scope>
    <source>
        <strain evidence="5 6">DSM 100434</strain>
    </source>
</reference>
<feature type="binding site" evidence="1">
    <location>
        <position position="200"/>
    </location>
    <ligand>
        <name>ATP</name>
        <dbReference type="ChEBI" id="CHEBI:30616"/>
    </ligand>
</feature>
<feature type="active site" evidence="2">
    <location>
        <position position="200"/>
    </location>
</feature>
<dbReference type="InterPro" id="IPR025758">
    <property type="entry name" value="Fic/DOC_N"/>
</dbReference>
<keyword evidence="1" id="KW-0067">ATP-binding</keyword>
<comment type="caution">
    <text evidence="5">The sequence shown here is derived from an EMBL/GenBank/DDBJ whole genome shotgun (WGS) entry which is preliminary data.</text>
</comment>
<dbReference type="Pfam" id="PF13784">
    <property type="entry name" value="Fic_N"/>
    <property type="match status" value="1"/>
</dbReference>
<protein>
    <submittedName>
        <fullName evidence="5">Fic family protein</fullName>
    </submittedName>
</protein>
<feature type="binding site" evidence="1">
    <location>
        <position position="242"/>
    </location>
    <ligand>
        <name>ATP</name>
        <dbReference type="ChEBI" id="CHEBI:30616"/>
    </ligand>
</feature>
<dbReference type="InterPro" id="IPR036597">
    <property type="entry name" value="Fido-like_dom_sf"/>
</dbReference>
<dbReference type="AlphaFoldDB" id="A0A2T5HMF3"/>
<organism evidence="5 6">
    <name type="scientific">Celeribacter persicus</name>
    <dbReference type="NCBI Taxonomy" id="1651082"/>
    <lineage>
        <taxon>Bacteria</taxon>
        <taxon>Pseudomonadati</taxon>
        <taxon>Pseudomonadota</taxon>
        <taxon>Alphaproteobacteria</taxon>
        <taxon>Rhodobacterales</taxon>
        <taxon>Roseobacteraceae</taxon>
        <taxon>Celeribacter</taxon>
    </lineage>
</organism>
<dbReference type="Pfam" id="PF02661">
    <property type="entry name" value="Fic"/>
    <property type="match status" value="1"/>
</dbReference>